<evidence type="ECO:0000313" key="3">
    <source>
        <dbReference type="Proteomes" id="UP000314983"/>
    </source>
</evidence>
<reference evidence="2" key="5">
    <citation type="submission" date="2025-09" db="UniProtKB">
        <authorList>
            <consortium name="Ensembl"/>
        </authorList>
    </citation>
    <scope>IDENTIFICATION</scope>
</reference>
<dbReference type="GO" id="GO:0043539">
    <property type="term" value="F:protein serine/threonine kinase activator activity"/>
    <property type="evidence" value="ECO:0007669"/>
    <property type="project" value="TreeGrafter"/>
</dbReference>
<dbReference type="Proteomes" id="UP000314983">
    <property type="component" value="Chromosome 11"/>
</dbReference>
<reference evidence="3" key="2">
    <citation type="journal article" date="2017" name="Sci. Adv.">
        <title>A tail of two voltages: Proteomic comparison of the three electric organs of the electric eel.</title>
        <authorList>
            <person name="Traeger L.L."/>
            <person name="Sabat G."/>
            <person name="Barrett-Wilt G.A."/>
            <person name="Wells G.B."/>
            <person name="Sussman M.R."/>
        </authorList>
    </citation>
    <scope>NUCLEOTIDE SEQUENCE [LARGE SCALE GENOMIC DNA]</scope>
</reference>
<dbReference type="GO" id="GO:0031297">
    <property type="term" value="P:replication fork processing"/>
    <property type="evidence" value="ECO:0007669"/>
    <property type="project" value="TreeGrafter"/>
</dbReference>
<evidence type="ECO:0000313" key="2">
    <source>
        <dbReference type="Ensembl" id="ENSEEEP00000022373.2"/>
    </source>
</evidence>
<feature type="compositionally biased region" description="Low complexity" evidence="1">
    <location>
        <begin position="512"/>
        <end position="523"/>
    </location>
</feature>
<dbReference type="GO" id="GO:0043596">
    <property type="term" value="C:nuclear replication fork"/>
    <property type="evidence" value="ECO:0007669"/>
    <property type="project" value="TreeGrafter"/>
</dbReference>
<feature type="compositionally biased region" description="Polar residues" evidence="1">
    <location>
        <begin position="524"/>
        <end position="540"/>
    </location>
</feature>
<reference evidence="2" key="4">
    <citation type="submission" date="2025-08" db="UniProtKB">
        <authorList>
            <consortium name="Ensembl"/>
        </authorList>
    </citation>
    <scope>IDENTIFICATION</scope>
</reference>
<accession>A0A4W4FE25</accession>
<keyword evidence="3" id="KW-1185">Reference proteome</keyword>
<dbReference type="PANTHER" id="PTHR16434">
    <property type="entry name" value="EWING'S TUMOR-ASSOCIATED ANTIGEN 1 ETAA1"/>
    <property type="match status" value="1"/>
</dbReference>
<feature type="compositionally biased region" description="Basic residues" evidence="1">
    <location>
        <begin position="25"/>
        <end position="41"/>
    </location>
</feature>
<feature type="region of interest" description="Disordered" evidence="1">
    <location>
        <begin position="1"/>
        <end position="51"/>
    </location>
</feature>
<dbReference type="OMA" id="QHAAFKR"/>
<feature type="region of interest" description="Disordered" evidence="1">
    <location>
        <begin position="512"/>
        <end position="544"/>
    </location>
</feature>
<feature type="region of interest" description="Disordered" evidence="1">
    <location>
        <begin position="254"/>
        <end position="310"/>
    </location>
</feature>
<dbReference type="Pfam" id="PF15350">
    <property type="entry name" value="ETAA1"/>
    <property type="match status" value="2"/>
</dbReference>
<sequence length="676" mass="74038">MTDTKDIGGQLTADDTTETCSRVSKLSHNKLKANKHFRTRKQAQAQSPSLDTSVYYRKDSETPKRLSRIRFNGCNSGDSPNEADALQEIIWDPASPPPLWNGKGAGEGIRGVEISDIVSRIAPNDEKPVDKDLVLQWIGDSAIPCTPELQQPRVRRSSARRQSNVEDLMKLAKQFDINMTRQDKERDLEIWQASEAKNCEALDKLIRPVPYNSESQGTGPFARAQTPVPVQPKEISQELHAQEQELHALFDGPTQYLSGRLSPPSANCSQESRPAAESVGTRRPDCSDGTIVPKHPNEAPKPDFDDDWENDDLLDDSFVLEVTQNPELLASAPRGRVDGAARTISSKGPGSRAGCPPRLPSCGSGNSSSTYTGTFSKARCISRPGPKPYVQTGAVRPLLKPSLDPAEKAEAETSLSRAQTSPYCREQALMTVKTSEMKRETQGSGSPGAKNSGRSARASEKDHELDSLWGDGDDDDRLLYQACDDVERISASQEQQMEGTCTNLISVKSTVSTSKTRSTVDTTNFQSIGSNSRTAHPSQATEREQPVRVFARSYSIPGATSALENKQDLVGSSRQCCKLNRYRFTPVHASGVTLAKQTTGARWEARLHGSSAENSASHHSTFKRHQSDPVVLSNKVFVTIQPAVRCSAAEIERKKQEAIARRRSRLQATEKPGTAM</sequence>
<proteinExistence type="predicted"/>
<dbReference type="InterPro" id="IPR029406">
    <property type="entry name" value="ETAA1"/>
</dbReference>
<dbReference type="Ensembl" id="ENSEEET00000022623.2">
    <property type="protein sequence ID" value="ENSEEEP00000022373.2"/>
    <property type="gene ID" value="ENSEEEG00000010867.2"/>
</dbReference>
<reference evidence="2" key="3">
    <citation type="submission" date="2020-05" db="EMBL/GenBank/DDBJ databases">
        <title>Electrophorus electricus (electric eel) genome, fEleEle1, primary haplotype.</title>
        <authorList>
            <person name="Myers G."/>
            <person name="Meyer A."/>
            <person name="Fedrigo O."/>
            <person name="Formenti G."/>
            <person name="Rhie A."/>
            <person name="Tracey A."/>
            <person name="Sims Y."/>
            <person name="Jarvis E.D."/>
        </authorList>
    </citation>
    <scope>NUCLEOTIDE SEQUENCE [LARGE SCALE GENOMIC DNA]</scope>
</reference>
<protein>
    <submittedName>
        <fullName evidence="2">ETAA1 activator of ATR kinase b</fullName>
    </submittedName>
</protein>
<organism evidence="2 3">
    <name type="scientific">Electrophorus electricus</name>
    <name type="common">Electric eel</name>
    <name type="synonym">Gymnotus electricus</name>
    <dbReference type="NCBI Taxonomy" id="8005"/>
    <lineage>
        <taxon>Eukaryota</taxon>
        <taxon>Metazoa</taxon>
        <taxon>Chordata</taxon>
        <taxon>Craniata</taxon>
        <taxon>Vertebrata</taxon>
        <taxon>Euteleostomi</taxon>
        <taxon>Actinopterygii</taxon>
        <taxon>Neopterygii</taxon>
        <taxon>Teleostei</taxon>
        <taxon>Ostariophysi</taxon>
        <taxon>Gymnotiformes</taxon>
        <taxon>Gymnotoidei</taxon>
        <taxon>Gymnotidae</taxon>
        <taxon>Electrophorus</taxon>
    </lineage>
</organism>
<feature type="region of interest" description="Disordered" evidence="1">
    <location>
        <begin position="325"/>
        <end position="368"/>
    </location>
</feature>
<dbReference type="PANTHER" id="PTHR16434:SF3">
    <property type="entry name" value="EWING'S TUMOR-ASSOCIATED ANTIGEN 1"/>
    <property type="match status" value="1"/>
</dbReference>
<dbReference type="GeneTree" id="ENSGT00390000009597"/>
<dbReference type="GO" id="GO:2000001">
    <property type="term" value="P:regulation of DNA damage checkpoint"/>
    <property type="evidence" value="ECO:0007669"/>
    <property type="project" value="TreeGrafter"/>
</dbReference>
<name>A0A4W4FE25_ELEEL</name>
<evidence type="ECO:0000256" key="1">
    <source>
        <dbReference type="SAM" id="MobiDB-lite"/>
    </source>
</evidence>
<dbReference type="GO" id="GO:0006974">
    <property type="term" value="P:DNA damage response"/>
    <property type="evidence" value="ECO:0007669"/>
    <property type="project" value="TreeGrafter"/>
</dbReference>
<gene>
    <name evidence="2" type="primary">etaa1b</name>
</gene>
<dbReference type="AlphaFoldDB" id="A0A4W4FE25"/>
<dbReference type="STRING" id="8005.ENSEEEP00000022373"/>
<feature type="region of interest" description="Disordered" evidence="1">
    <location>
        <begin position="434"/>
        <end position="471"/>
    </location>
</feature>
<feature type="region of interest" description="Disordered" evidence="1">
    <location>
        <begin position="210"/>
        <end position="229"/>
    </location>
</feature>
<feature type="compositionally biased region" description="Polar residues" evidence="1">
    <location>
        <begin position="42"/>
        <end position="51"/>
    </location>
</feature>
<reference evidence="3" key="1">
    <citation type="journal article" date="2014" name="Science">
        <title>Nonhuman genetics. Genomic basis for the convergent evolution of electric organs.</title>
        <authorList>
            <person name="Gallant J.R."/>
            <person name="Traeger L.L."/>
            <person name="Volkening J.D."/>
            <person name="Moffett H."/>
            <person name="Chen P.H."/>
            <person name="Novina C.D."/>
            <person name="Phillips G.N.Jr."/>
            <person name="Anand R."/>
            <person name="Wells G.B."/>
            <person name="Pinch M."/>
            <person name="Guth R."/>
            <person name="Unguez G.A."/>
            <person name="Albert J.S."/>
            <person name="Zakon H.H."/>
            <person name="Samanta M.P."/>
            <person name="Sussman M.R."/>
        </authorList>
    </citation>
    <scope>NUCLEOTIDE SEQUENCE [LARGE SCALE GENOMIC DNA]</scope>
</reference>
<feature type="compositionally biased region" description="Basic and acidic residues" evidence="1">
    <location>
        <begin position="457"/>
        <end position="466"/>
    </location>
</feature>